<keyword evidence="3" id="KW-1185">Reference proteome</keyword>
<dbReference type="EMBL" id="JBAMIC010000001">
    <property type="protein sequence ID" value="KAK7114734.1"/>
    <property type="molecule type" value="Genomic_DNA"/>
</dbReference>
<evidence type="ECO:0000256" key="1">
    <source>
        <dbReference type="SAM" id="SignalP"/>
    </source>
</evidence>
<protein>
    <recommendedName>
        <fullName evidence="4">Hepcidin</fullName>
    </recommendedName>
</protein>
<evidence type="ECO:0000313" key="3">
    <source>
        <dbReference type="Proteomes" id="UP001374579"/>
    </source>
</evidence>
<proteinExistence type="predicted"/>
<keyword evidence="1" id="KW-0732">Signal</keyword>
<feature type="signal peptide" evidence="1">
    <location>
        <begin position="1"/>
        <end position="20"/>
    </location>
</feature>
<sequence length="69" mass="7499">MKWSGVFVCCLLFVAVAASARDIDLDSEDVASIPRVSREAWAVYQRLAPRAVPVPCCNPCSRGCTCCYA</sequence>
<reference evidence="2 3" key="1">
    <citation type="submission" date="2024-02" db="EMBL/GenBank/DDBJ databases">
        <title>Chromosome-scale genome assembly of the rough periwinkle Littorina saxatilis.</title>
        <authorList>
            <person name="De Jode A."/>
            <person name="Faria R."/>
            <person name="Formenti G."/>
            <person name="Sims Y."/>
            <person name="Smith T.P."/>
            <person name="Tracey A."/>
            <person name="Wood J.M.D."/>
            <person name="Zagrodzka Z.B."/>
            <person name="Johannesson K."/>
            <person name="Butlin R.K."/>
            <person name="Leder E.H."/>
        </authorList>
    </citation>
    <scope>NUCLEOTIDE SEQUENCE [LARGE SCALE GENOMIC DNA]</scope>
    <source>
        <strain evidence="2">Snail1</strain>
        <tissue evidence="2">Muscle</tissue>
    </source>
</reference>
<feature type="chain" id="PRO_5042882305" description="Hepcidin" evidence="1">
    <location>
        <begin position="21"/>
        <end position="69"/>
    </location>
</feature>
<accession>A0AAN9BZV0</accession>
<dbReference type="Proteomes" id="UP001374579">
    <property type="component" value="Unassembled WGS sequence"/>
</dbReference>
<dbReference type="AlphaFoldDB" id="A0AAN9BZV0"/>
<gene>
    <name evidence="2" type="ORF">V1264_000740</name>
</gene>
<name>A0AAN9BZV0_9CAEN</name>
<comment type="caution">
    <text evidence="2">The sequence shown here is derived from an EMBL/GenBank/DDBJ whole genome shotgun (WGS) entry which is preliminary data.</text>
</comment>
<organism evidence="2 3">
    <name type="scientific">Littorina saxatilis</name>
    <dbReference type="NCBI Taxonomy" id="31220"/>
    <lineage>
        <taxon>Eukaryota</taxon>
        <taxon>Metazoa</taxon>
        <taxon>Spiralia</taxon>
        <taxon>Lophotrochozoa</taxon>
        <taxon>Mollusca</taxon>
        <taxon>Gastropoda</taxon>
        <taxon>Caenogastropoda</taxon>
        <taxon>Littorinimorpha</taxon>
        <taxon>Littorinoidea</taxon>
        <taxon>Littorinidae</taxon>
        <taxon>Littorina</taxon>
    </lineage>
</organism>
<evidence type="ECO:0000313" key="2">
    <source>
        <dbReference type="EMBL" id="KAK7114734.1"/>
    </source>
</evidence>
<evidence type="ECO:0008006" key="4">
    <source>
        <dbReference type="Google" id="ProtNLM"/>
    </source>
</evidence>